<organism evidence="7 9">
    <name type="scientific">Campylobacter ureolyticus</name>
    <dbReference type="NCBI Taxonomy" id="827"/>
    <lineage>
        <taxon>Bacteria</taxon>
        <taxon>Pseudomonadati</taxon>
        <taxon>Campylobacterota</taxon>
        <taxon>Epsilonproteobacteria</taxon>
        <taxon>Campylobacterales</taxon>
        <taxon>Campylobacteraceae</taxon>
        <taxon>Campylobacter</taxon>
    </lineage>
</organism>
<dbReference type="InterPro" id="IPR020939">
    <property type="entry name" value="Ribosomal_bL34_CS"/>
</dbReference>
<dbReference type="Proteomes" id="UP001075225">
    <property type="component" value="Unassembled WGS sequence"/>
</dbReference>
<evidence type="ECO:0000256" key="2">
    <source>
        <dbReference type="ARBA" id="ARBA00022980"/>
    </source>
</evidence>
<dbReference type="EMBL" id="PKHU01000006">
    <property type="protein sequence ID" value="PKZ28858.1"/>
    <property type="molecule type" value="Genomic_DNA"/>
</dbReference>
<dbReference type="Gene3D" id="1.10.287.3980">
    <property type="match status" value="1"/>
</dbReference>
<dbReference type="GO" id="GO:0003735">
    <property type="term" value="F:structural constituent of ribosome"/>
    <property type="evidence" value="ECO:0007669"/>
    <property type="project" value="InterPro"/>
</dbReference>
<name>A0A2I1N901_9BACT</name>
<dbReference type="Proteomes" id="UP000234639">
    <property type="component" value="Unassembled WGS sequence"/>
</dbReference>
<dbReference type="RefSeq" id="WP_018712642.1">
    <property type="nucleotide sequence ID" value="NZ_BQNW01000001.1"/>
</dbReference>
<evidence type="ECO:0000256" key="1">
    <source>
        <dbReference type="ARBA" id="ARBA00010111"/>
    </source>
</evidence>
<dbReference type="GeneID" id="77176189"/>
<dbReference type="AlphaFoldDB" id="A0A2I1N901"/>
<dbReference type="PANTHER" id="PTHR14503:SF4">
    <property type="entry name" value="LARGE RIBOSOMAL SUBUNIT PROTEIN BL34M"/>
    <property type="match status" value="1"/>
</dbReference>
<dbReference type="NCBIfam" id="TIGR01030">
    <property type="entry name" value="rpmH_bact"/>
    <property type="match status" value="1"/>
</dbReference>
<dbReference type="GO" id="GO:1990904">
    <property type="term" value="C:ribonucleoprotein complex"/>
    <property type="evidence" value="ECO:0007669"/>
    <property type="project" value="UniProtKB-KW"/>
</dbReference>
<dbReference type="GO" id="GO:0005840">
    <property type="term" value="C:ribosome"/>
    <property type="evidence" value="ECO:0007669"/>
    <property type="project" value="UniProtKB-KW"/>
</dbReference>
<dbReference type="EMBL" id="CP053832">
    <property type="protein sequence ID" value="QKF84741.1"/>
    <property type="molecule type" value="Genomic_DNA"/>
</dbReference>
<dbReference type="InterPro" id="IPR000271">
    <property type="entry name" value="Ribosomal_bL34"/>
</dbReference>
<evidence type="ECO:0000256" key="5">
    <source>
        <dbReference type="HAMAP-Rule" id="MF_00391"/>
    </source>
</evidence>
<dbReference type="OrthoDB" id="9804164at2"/>
<evidence type="ECO:0000313" key="7">
    <source>
        <dbReference type="EMBL" id="PKZ28858.1"/>
    </source>
</evidence>
<dbReference type="Pfam" id="PF00468">
    <property type="entry name" value="Ribosomal_L34"/>
    <property type="match status" value="1"/>
</dbReference>
<evidence type="ECO:0000313" key="8">
    <source>
        <dbReference type="EMBL" id="QKF84741.1"/>
    </source>
</evidence>
<keyword evidence="3 5" id="KW-0687">Ribonucleoprotein</keyword>
<sequence>MKRTYQPHNAPKKRTHGFRVRMKSKNGRKVINARRAKGRKRLAV</sequence>
<reference evidence="8 10" key="2">
    <citation type="submission" date="2020-05" db="EMBL/GenBank/DDBJ databases">
        <title>Complete genome sequencing of Campylobacter and Arcobacter type strains.</title>
        <authorList>
            <person name="Miller W.G."/>
            <person name="Yee E."/>
        </authorList>
    </citation>
    <scope>NUCLEOTIDE SEQUENCE [LARGE SCALE GENOMIC DNA]</scope>
    <source>
        <strain evidence="8 10">LMG 6451</strain>
    </source>
</reference>
<evidence type="ECO:0000313" key="10">
    <source>
        <dbReference type="Proteomes" id="UP000509722"/>
    </source>
</evidence>
<accession>A0A2I1N901</accession>
<evidence type="ECO:0000313" key="9">
    <source>
        <dbReference type="Proteomes" id="UP000234639"/>
    </source>
</evidence>
<comment type="similarity">
    <text evidence="1 5">Belongs to the bacterial ribosomal protein bL34 family.</text>
</comment>
<keyword evidence="2 5" id="KW-0689">Ribosomal protein</keyword>
<gene>
    <name evidence="5 7" type="primary">rpmH</name>
    <name evidence="8" type="ORF">CURT_1283</name>
    <name evidence="7" type="ORF">CYJ41_07075</name>
    <name evidence="6" type="ORF">O6B32_00260</name>
</gene>
<dbReference type="GO" id="GO:0006412">
    <property type="term" value="P:translation"/>
    <property type="evidence" value="ECO:0007669"/>
    <property type="project" value="UniProtKB-UniRule"/>
</dbReference>
<evidence type="ECO:0000313" key="6">
    <source>
        <dbReference type="EMBL" id="MCZ6158920.1"/>
    </source>
</evidence>
<dbReference type="PANTHER" id="PTHR14503">
    <property type="entry name" value="MITOCHONDRIAL RIBOSOMAL PROTEIN 34 FAMILY MEMBER"/>
    <property type="match status" value="1"/>
</dbReference>
<dbReference type="FunFam" id="1.10.287.3980:FF:000001">
    <property type="entry name" value="Mitochondrial ribosomal protein L34"/>
    <property type="match status" value="1"/>
</dbReference>
<evidence type="ECO:0000256" key="4">
    <source>
        <dbReference type="ARBA" id="ARBA00035177"/>
    </source>
</evidence>
<proteinExistence type="inferred from homology"/>
<reference evidence="7 9" key="1">
    <citation type="submission" date="2017-12" db="EMBL/GenBank/DDBJ databases">
        <title>Phylogenetic diversity of female urinary microbiome.</title>
        <authorList>
            <person name="Thomas-White K."/>
            <person name="Wolfe A.J."/>
        </authorList>
    </citation>
    <scope>NUCLEOTIDE SEQUENCE [LARGE SCALE GENOMIC DNA]</scope>
    <source>
        <strain evidence="7 9">UMB0112</strain>
    </source>
</reference>
<protein>
    <recommendedName>
        <fullName evidence="4 5">Large ribosomal subunit protein bL34</fullName>
    </recommendedName>
</protein>
<dbReference type="PROSITE" id="PS00784">
    <property type="entry name" value="RIBOSOMAL_L34"/>
    <property type="match status" value="1"/>
</dbReference>
<dbReference type="Proteomes" id="UP000509722">
    <property type="component" value="Chromosome"/>
</dbReference>
<dbReference type="EMBL" id="JAPXGO010000001">
    <property type="protein sequence ID" value="MCZ6158920.1"/>
    <property type="molecule type" value="Genomic_DNA"/>
</dbReference>
<reference evidence="6" key="3">
    <citation type="submission" date="2022-12" db="EMBL/GenBank/DDBJ databases">
        <title>Species Delineation and Comparative Genomics within the Campylobacter ureolyticus Complex.</title>
        <authorList>
            <person name="Maki J."/>
            <person name="Howard M."/>
            <person name="Connelly S."/>
            <person name="Hardy D.J."/>
            <person name="Cameron A."/>
        </authorList>
    </citation>
    <scope>NUCLEOTIDE SEQUENCE</scope>
    <source>
        <strain evidence="6">URMC_787</strain>
    </source>
</reference>
<evidence type="ECO:0000256" key="3">
    <source>
        <dbReference type="ARBA" id="ARBA00023274"/>
    </source>
</evidence>
<dbReference type="HAMAP" id="MF_00391">
    <property type="entry name" value="Ribosomal_bL34"/>
    <property type="match status" value="1"/>
</dbReference>